<feature type="compositionally biased region" description="Polar residues" evidence="1">
    <location>
        <begin position="85"/>
        <end position="96"/>
    </location>
</feature>
<keyword evidence="3" id="KW-1185">Reference proteome</keyword>
<dbReference type="EMBL" id="JAOYFB010000002">
    <property type="protein sequence ID" value="KAK4006143.1"/>
    <property type="molecule type" value="Genomic_DNA"/>
</dbReference>
<feature type="compositionally biased region" description="Basic and acidic residues" evidence="1">
    <location>
        <begin position="183"/>
        <end position="203"/>
    </location>
</feature>
<evidence type="ECO:0000313" key="3">
    <source>
        <dbReference type="Proteomes" id="UP001234178"/>
    </source>
</evidence>
<feature type="region of interest" description="Disordered" evidence="1">
    <location>
        <begin position="163"/>
        <end position="221"/>
    </location>
</feature>
<evidence type="ECO:0000256" key="1">
    <source>
        <dbReference type="SAM" id="MobiDB-lite"/>
    </source>
</evidence>
<comment type="caution">
    <text evidence="2">The sequence shown here is derived from an EMBL/GenBank/DDBJ whole genome shotgun (WGS) entry which is preliminary data.</text>
</comment>
<feature type="compositionally biased region" description="Basic and acidic residues" evidence="1">
    <location>
        <begin position="130"/>
        <end position="148"/>
    </location>
</feature>
<evidence type="ECO:0000313" key="2">
    <source>
        <dbReference type="EMBL" id="KAK4006143.1"/>
    </source>
</evidence>
<sequence length="280" mass="31706">MPHQELLTDQVSFISIDVDSIDPTINPPVGQQINHSESESYPEEDLEDYCPLNIAEEHLPNTSSQPAILDVSQCNIPIAEEDTTLEQTVPTKTHGSPSDLRPYPRVSQDPTSMLPKKKKRSGRSRVLTDTPEKDQIEVEHNKKVEKESQRLKRCLLKEIQVNNKRNTTYSKPAAAEKRHRQRKEPQDNVTNKENDTHVNKNCDEPPVSCTTRSGRVSRRKKTFHWSKPLNTRMSSPPCNFDMHPNVSIRQDTSVGWTTYSAYVTSGGITILVSSGLPIRD</sequence>
<name>A0ABQ9YZS3_9CRUS</name>
<dbReference type="Proteomes" id="UP001234178">
    <property type="component" value="Unassembled WGS sequence"/>
</dbReference>
<accession>A0ABQ9YZS3</accession>
<reference evidence="2 3" key="1">
    <citation type="journal article" date="2023" name="Nucleic Acids Res.">
        <title>The hologenome of Daphnia magna reveals possible DNA methylation and microbiome-mediated evolution of the host genome.</title>
        <authorList>
            <person name="Chaturvedi A."/>
            <person name="Li X."/>
            <person name="Dhandapani V."/>
            <person name="Marshall H."/>
            <person name="Kissane S."/>
            <person name="Cuenca-Cambronero M."/>
            <person name="Asole G."/>
            <person name="Calvet F."/>
            <person name="Ruiz-Romero M."/>
            <person name="Marangio P."/>
            <person name="Guigo R."/>
            <person name="Rago D."/>
            <person name="Mirbahai L."/>
            <person name="Eastwood N."/>
            <person name="Colbourne J.K."/>
            <person name="Zhou J."/>
            <person name="Mallon E."/>
            <person name="Orsini L."/>
        </authorList>
    </citation>
    <scope>NUCLEOTIDE SEQUENCE [LARGE SCALE GENOMIC DNA]</scope>
    <source>
        <strain evidence="2">LRV0_1</strain>
    </source>
</reference>
<proteinExistence type="predicted"/>
<feature type="region of interest" description="Disordered" evidence="1">
    <location>
        <begin position="81"/>
        <end position="148"/>
    </location>
</feature>
<organism evidence="2 3">
    <name type="scientific">Daphnia magna</name>
    <dbReference type="NCBI Taxonomy" id="35525"/>
    <lineage>
        <taxon>Eukaryota</taxon>
        <taxon>Metazoa</taxon>
        <taxon>Ecdysozoa</taxon>
        <taxon>Arthropoda</taxon>
        <taxon>Crustacea</taxon>
        <taxon>Branchiopoda</taxon>
        <taxon>Diplostraca</taxon>
        <taxon>Cladocera</taxon>
        <taxon>Anomopoda</taxon>
        <taxon>Daphniidae</taxon>
        <taxon>Daphnia</taxon>
    </lineage>
</organism>
<gene>
    <name evidence="2" type="ORF">OUZ56_011298</name>
</gene>
<protein>
    <submittedName>
        <fullName evidence="2">Uncharacterized protein</fullName>
    </submittedName>
</protein>